<dbReference type="AlphaFoldDB" id="A0A194XN27"/>
<feature type="non-terminal residue" evidence="1">
    <location>
        <position position="51"/>
    </location>
</feature>
<keyword evidence="2" id="KW-1185">Reference proteome</keyword>
<dbReference type="InParanoid" id="A0A194XN27"/>
<dbReference type="OrthoDB" id="5945798at2759"/>
<protein>
    <submittedName>
        <fullName evidence="1">Uncharacterized protein</fullName>
    </submittedName>
</protein>
<name>A0A194XN27_MOLSC</name>
<dbReference type="EMBL" id="KQ947407">
    <property type="protein sequence ID" value="KUJ21563.1"/>
    <property type="molecule type" value="Genomic_DNA"/>
</dbReference>
<dbReference type="KEGG" id="psco:LY89DRAFT_545882"/>
<dbReference type="Proteomes" id="UP000070700">
    <property type="component" value="Unassembled WGS sequence"/>
</dbReference>
<dbReference type="GeneID" id="28817965"/>
<gene>
    <name evidence="1" type="ORF">LY89DRAFT_545882</name>
</gene>
<proteinExistence type="predicted"/>
<evidence type="ECO:0000313" key="2">
    <source>
        <dbReference type="Proteomes" id="UP000070700"/>
    </source>
</evidence>
<accession>A0A194XN27</accession>
<sequence length="51" mass="5561">LDSAIRIPSRVNRGSESLLIQDSMLGSGKGLFMTKAVEEGDLIFSIKRPLL</sequence>
<dbReference type="RefSeq" id="XP_018075918.1">
    <property type="nucleotide sequence ID" value="XM_018208239.1"/>
</dbReference>
<evidence type="ECO:0000313" key="1">
    <source>
        <dbReference type="EMBL" id="KUJ21563.1"/>
    </source>
</evidence>
<organism evidence="1 2">
    <name type="scientific">Mollisia scopiformis</name>
    <name type="common">Conifer needle endophyte fungus</name>
    <name type="synonym">Phialocephala scopiformis</name>
    <dbReference type="NCBI Taxonomy" id="149040"/>
    <lineage>
        <taxon>Eukaryota</taxon>
        <taxon>Fungi</taxon>
        <taxon>Dikarya</taxon>
        <taxon>Ascomycota</taxon>
        <taxon>Pezizomycotina</taxon>
        <taxon>Leotiomycetes</taxon>
        <taxon>Helotiales</taxon>
        <taxon>Mollisiaceae</taxon>
        <taxon>Mollisia</taxon>
    </lineage>
</organism>
<reference evidence="1 2" key="1">
    <citation type="submission" date="2015-10" db="EMBL/GenBank/DDBJ databases">
        <title>Full genome of DAOMC 229536 Phialocephala scopiformis, a fungal endophyte of spruce producing the potent anti-insectan compound rugulosin.</title>
        <authorList>
            <consortium name="DOE Joint Genome Institute"/>
            <person name="Walker A.K."/>
            <person name="Frasz S.L."/>
            <person name="Seifert K.A."/>
            <person name="Miller J.D."/>
            <person name="Mondo S.J."/>
            <person name="Labutti K."/>
            <person name="Lipzen A."/>
            <person name="Dockter R."/>
            <person name="Kennedy M."/>
            <person name="Grigoriev I.V."/>
            <person name="Spatafora J.W."/>
        </authorList>
    </citation>
    <scope>NUCLEOTIDE SEQUENCE [LARGE SCALE GENOMIC DNA]</scope>
    <source>
        <strain evidence="1 2">CBS 120377</strain>
    </source>
</reference>
<feature type="non-terminal residue" evidence="1">
    <location>
        <position position="1"/>
    </location>
</feature>